<evidence type="ECO:0000256" key="1">
    <source>
        <dbReference type="ARBA" id="ARBA00001974"/>
    </source>
</evidence>
<gene>
    <name evidence="10" type="primary">20210156</name>
    <name evidence="9" type="ORF">HELRODRAFT_185481</name>
</gene>
<dbReference type="EnsemblMetazoa" id="HelroT185481">
    <property type="protein sequence ID" value="HelroP185481"/>
    <property type="gene ID" value="HelroG185481"/>
</dbReference>
<feature type="binding site" evidence="7">
    <location>
        <position position="55"/>
    </location>
    <ligand>
        <name>D-dopa</name>
        <dbReference type="ChEBI" id="CHEBI:149689"/>
    </ligand>
</feature>
<dbReference type="KEGG" id="hro:HELRODRAFT_185481"/>
<dbReference type="PANTHER" id="PTHR11530:SF11">
    <property type="entry name" value="D-ASPARTATE OXIDASE"/>
    <property type="match status" value="1"/>
</dbReference>
<comment type="cofactor">
    <cofactor evidence="1 7">
        <name>FAD</name>
        <dbReference type="ChEBI" id="CHEBI:57692"/>
    </cofactor>
</comment>
<evidence type="ECO:0000313" key="11">
    <source>
        <dbReference type="Proteomes" id="UP000015101"/>
    </source>
</evidence>
<evidence type="ECO:0000256" key="4">
    <source>
        <dbReference type="ARBA" id="ARBA00022630"/>
    </source>
</evidence>
<dbReference type="Gene3D" id="3.40.50.720">
    <property type="entry name" value="NAD(P)-binding Rossmann-like Domain"/>
    <property type="match status" value="1"/>
</dbReference>
<evidence type="ECO:0000256" key="3">
    <source>
        <dbReference type="ARBA" id="ARBA00006730"/>
    </source>
</evidence>
<dbReference type="HOGENOM" id="CLU_034311_0_2_1"/>
<evidence type="ECO:0000256" key="7">
    <source>
        <dbReference type="PIRSR" id="PIRSR000189-1"/>
    </source>
</evidence>
<proteinExistence type="inferred from homology"/>
<dbReference type="GO" id="GO:0005782">
    <property type="term" value="C:peroxisomal matrix"/>
    <property type="evidence" value="ECO:0007669"/>
    <property type="project" value="UniProtKB-SubCell"/>
</dbReference>
<evidence type="ECO:0000256" key="6">
    <source>
        <dbReference type="ARBA" id="ARBA00023002"/>
    </source>
</evidence>
<dbReference type="FunCoup" id="T1FMV7">
    <property type="interactions" value="291"/>
</dbReference>
<sequence length="347" mass="39372">MSARRKVRIAVVGAGAVGLSTAVQIQEALPETEVTLIAEKFNRDTTSDGAAGIFQSAVDLVKGVPKETSRKWFQDSFEFFRSIAFSEEAEEAGISQVSGYQFYIEDPLEDDPINSELYFNYRDCTEREFSIFPEVAGRAHHGNFYTTLTAEGRWLLPWLLKKFEKKGGKIINKKLLSLEELVNKYDVVANCTGLGSNELLGNNEVKPIRGQVIRVKAPWIKHFLMVDGYSLYVIPCKETVIIGGTRQYNDSDLNVRLEDRERIWKMACKHLPSLKTAEWQWEWVGLRPFREPLRLERETLKFKDGQLEVVHNYGHGGNGMALCWGTGKEACRLVVGVVAQKFRNSKL</sequence>
<keyword evidence="5 7" id="KW-0274">FAD</keyword>
<dbReference type="SUPFAM" id="SSF54373">
    <property type="entry name" value="FAD-linked reductases, C-terminal domain"/>
    <property type="match status" value="1"/>
</dbReference>
<dbReference type="GO" id="GO:0003884">
    <property type="term" value="F:D-amino-acid oxidase activity"/>
    <property type="evidence" value="ECO:0000318"/>
    <property type="project" value="GO_Central"/>
</dbReference>
<dbReference type="GO" id="GO:0005737">
    <property type="term" value="C:cytoplasm"/>
    <property type="evidence" value="ECO:0000318"/>
    <property type="project" value="GO_Central"/>
</dbReference>
<dbReference type="STRING" id="6412.T1FMV7"/>
<dbReference type="GO" id="GO:0071949">
    <property type="term" value="F:FAD binding"/>
    <property type="evidence" value="ECO:0007669"/>
    <property type="project" value="InterPro"/>
</dbReference>
<feature type="binding site" evidence="7">
    <location>
        <begin position="46"/>
        <end position="47"/>
    </location>
    <ligand>
        <name>FAD</name>
        <dbReference type="ChEBI" id="CHEBI:57692"/>
    </ligand>
</feature>
<feature type="binding site" evidence="7">
    <location>
        <position position="317"/>
    </location>
    <ligand>
        <name>D-dopa</name>
        <dbReference type="ChEBI" id="CHEBI:149689"/>
    </ligand>
</feature>
<keyword evidence="11" id="KW-1185">Reference proteome</keyword>
<dbReference type="OMA" id="GANWSPM"/>
<reference evidence="9 11" key="2">
    <citation type="journal article" date="2013" name="Nature">
        <title>Insights into bilaterian evolution from three spiralian genomes.</title>
        <authorList>
            <person name="Simakov O."/>
            <person name="Marletaz F."/>
            <person name="Cho S.J."/>
            <person name="Edsinger-Gonzales E."/>
            <person name="Havlak P."/>
            <person name="Hellsten U."/>
            <person name="Kuo D.H."/>
            <person name="Larsson T."/>
            <person name="Lv J."/>
            <person name="Arendt D."/>
            <person name="Savage R."/>
            <person name="Osoegawa K."/>
            <person name="de Jong P."/>
            <person name="Grimwood J."/>
            <person name="Chapman J.A."/>
            <person name="Shapiro H."/>
            <person name="Aerts A."/>
            <person name="Otillar R.P."/>
            <person name="Terry A.Y."/>
            <person name="Boore J.L."/>
            <person name="Grigoriev I.V."/>
            <person name="Lindberg D.R."/>
            <person name="Seaver E.C."/>
            <person name="Weisblat D.A."/>
            <person name="Putnam N.H."/>
            <person name="Rokhsar D.S."/>
        </authorList>
    </citation>
    <scope>NUCLEOTIDE SEQUENCE</scope>
</reference>
<name>T1FMV7_HELRO</name>
<dbReference type="EMBL" id="AMQM01003695">
    <property type="status" value="NOT_ANNOTATED_CDS"/>
    <property type="molecule type" value="Genomic_DNA"/>
</dbReference>
<keyword evidence="6" id="KW-0560">Oxidoreductase</keyword>
<dbReference type="AlphaFoldDB" id="T1FMV7"/>
<accession>T1FMV7</accession>
<dbReference type="PIRSF" id="PIRSF000189">
    <property type="entry name" value="D-aa_oxidase"/>
    <property type="match status" value="1"/>
</dbReference>
<comment type="similarity">
    <text evidence="3">Belongs to the DAMOX/DASOX family.</text>
</comment>
<evidence type="ECO:0000313" key="10">
    <source>
        <dbReference type="EnsemblMetazoa" id="HelroP185481"/>
    </source>
</evidence>
<evidence type="ECO:0000256" key="2">
    <source>
        <dbReference type="ARBA" id="ARBA00004253"/>
    </source>
</evidence>
<dbReference type="Pfam" id="PF01266">
    <property type="entry name" value="DAO"/>
    <property type="match status" value="1"/>
</dbReference>
<feature type="binding site" evidence="7">
    <location>
        <position position="232"/>
    </location>
    <ligand>
        <name>D-dopa</name>
        <dbReference type="ChEBI" id="CHEBI:149689"/>
    </ligand>
</feature>
<dbReference type="InterPro" id="IPR023209">
    <property type="entry name" value="DAO"/>
</dbReference>
<dbReference type="Gene3D" id="3.30.9.10">
    <property type="entry name" value="D-Amino Acid Oxidase, subunit A, domain 2"/>
    <property type="match status" value="1"/>
</dbReference>
<protein>
    <recommendedName>
        <fullName evidence="8">FAD dependent oxidoreductase domain-containing protein</fullName>
    </recommendedName>
</protein>
<dbReference type="eggNOG" id="KOG3923">
    <property type="taxonomic scope" value="Eukaryota"/>
</dbReference>
<dbReference type="InParanoid" id="T1FMV7"/>
<evidence type="ECO:0000259" key="8">
    <source>
        <dbReference type="Pfam" id="PF01266"/>
    </source>
</evidence>
<evidence type="ECO:0000313" key="9">
    <source>
        <dbReference type="EMBL" id="ESO06832.1"/>
    </source>
</evidence>
<dbReference type="CTD" id="20210156"/>
<comment type="subcellular location">
    <subcellularLocation>
        <location evidence="2">Peroxisome matrix</location>
    </subcellularLocation>
</comment>
<dbReference type="EMBL" id="KB096275">
    <property type="protein sequence ID" value="ESO06832.1"/>
    <property type="molecule type" value="Genomic_DNA"/>
</dbReference>
<keyword evidence="4" id="KW-0285">Flavoprotein</keyword>
<reference evidence="10" key="3">
    <citation type="submission" date="2015-06" db="UniProtKB">
        <authorList>
            <consortium name="EnsemblMetazoa"/>
        </authorList>
    </citation>
    <scope>IDENTIFICATION</scope>
</reference>
<organism evidence="10 11">
    <name type="scientific">Helobdella robusta</name>
    <name type="common">Californian leech</name>
    <dbReference type="NCBI Taxonomy" id="6412"/>
    <lineage>
        <taxon>Eukaryota</taxon>
        <taxon>Metazoa</taxon>
        <taxon>Spiralia</taxon>
        <taxon>Lophotrochozoa</taxon>
        <taxon>Annelida</taxon>
        <taxon>Clitellata</taxon>
        <taxon>Hirudinea</taxon>
        <taxon>Rhynchobdellida</taxon>
        <taxon>Glossiphoniidae</taxon>
        <taxon>Helobdella</taxon>
    </lineage>
</organism>
<dbReference type="SUPFAM" id="SSF51971">
    <property type="entry name" value="Nucleotide-binding domain"/>
    <property type="match status" value="1"/>
</dbReference>
<dbReference type="RefSeq" id="XP_009014928.1">
    <property type="nucleotide sequence ID" value="XM_009016680.1"/>
</dbReference>
<dbReference type="GO" id="GO:0019478">
    <property type="term" value="P:D-amino acid catabolic process"/>
    <property type="evidence" value="ECO:0000318"/>
    <property type="project" value="GO_Central"/>
</dbReference>
<dbReference type="InterPro" id="IPR006076">
    <property type="entry name" value="FAD-dep_OxRdtase"/>
</dbReference>
<dbReference type="Proteomes" id="UP000015101">
    <property type="component" value="Unassembled WGS sequence"/>
</dbReference>
<dbReference type="OrthoDB" id="2015447at2759"/>
<feature type="binding site" evidence="7">
    <location>
        <position position="287"/>
    </location>
    <ligand>
        <name>D-dopa</name>
        <dbReference type="ChEBI" id="CHEBI:149689"/>
    </ligand>
</feature>
<dbReference type="PANTHER" id="PTHR11530">
    <property type="entry name" value="D-AMINO ACID OXIDASE"/>
    <property type="match status" value="1"/>
</dbReference>
<dbReference type="GeneID" id="20210156"/>
<evidence type="ECO:0000256" key="5">
    <source>
        <dbReference type="ARBA" id="ARBA00022827"/>
    </source>
</evidence>
<feature type="domain" description="FAD dependent oxidoreductase" evidence="8">
    <location>
        <begin position="8"/>
        <end position="332"/>
    </location>
</feature>
<reference evidence="11" key="1">
    <citation type="submission" date="2012-12" db="EMBL/GenBank/DDBJ databases">
        <authorList>
            <person name="Hellsten U."/>
            <person name="Grimwood J."/>
            <person name="Chapman J.A."/>
            <person name="Shapiro H."/>
            <person name="Aerts A."/>
            <person name="Otillar R.P."/>
            <person name="Terry A.Y."/>
            <person name="Boore J.L."/>
            <person name="Simakov O."/>
            <person name="Marletaz F."/>
            <person name="Cho S.-J."/>
            <person name="Edsinger-Gonzales E."/>
            <person name="Havlak P."/>
            <person name="Kuo D.-H."/>
            <person name="Larsson T."/>
            <person name="Lv J."/>
            <person name="Arendt D."/>
            <person name="Savage R."/>
            <person name="Osoegawa K."/>
            <person name="de Jong P."/>
            <person name="Lindberg D.R."/>
            <person name="Seaver E.C."/>
            <person name="Weisblat D.A."/>
            <person name="Putnam N.H."/>
            <person name="Grigoriev I.V."/>
            <person name="Rokhsar D.S."/>
        </authorList>
    </citation>
    <scope>NUCLEOTIDE SEQUENCE</scope>
</reference>
<feature type="binding site" evidence="7">
    <location>
        <position position="192"/>
    </location>
    <ligand>
        <name>FAD</name>
        <dbReference type="ChEBI" id="CHEBI:57692"/>
    </ligand>
</feature>